<protein>
    <submittedName>
        <fullName evidence="3">Uncharacterized protein</fullName>
    </submittedName>
</protein>
<sequence>MAFTWKRSCGRDVKHWHNRCLCGVTYNKMYGGHQQTRGAQQQQPRGAAAWGPQRPRSQSAGKQPDVVVQSYIRRLPPMPHRAARTHSAHRTPPTRQTEVQSFKKELHSQMEKLASLAIMAKKANKGEDADRHDMELMVLKSALNSLNTIRDQKKDVNFKLDKAKDQLSNAMSRMQSLADQQQEIEMEIAQLESCLNELNEMPEE</sequence>
<dbReference type="Proteomes" id="UP001189429">
    <property type="component" value="Unassembled WGS sequence"/>
</dbReference>
<name>A0ABN9TLU9_9DINO</name>
<organism evidence="3 4">
    <name type="scientific">Prorocentrum cordatum</name>
    <dbReference type="NCBI Taxonomy" id="2364126"/>
    <lineage>
        <taxon>Eukaryota</taxon>
        <taxon>Sar</taxon>
        <taxon>Alveolata</taxon>
        <taxon>Dinophyceae</taxon>
        <taxon>Prorocentrales</taxon>
        <taxon>Prorocentraceae</taxon>
        <taxon>Prorocentrum</taxon>
    </lineage>
</organism>
<gene>
    <name evidence="3" type="ORF">PCOR1329_LOCUS40325</name>
</gene>
<keyword evidence="4" id="KW-1185">Reference proteome</keyword>
<accession>A0ABN9TLU9</accession>
<feature type="compositionally biased region" description="Low complexity" evidence="2">
    <location>
        <begin position="33"/>
        <end position="53"/>
    </location>
</feature>
<evidence type="ECO:0000256" key="2">
    <source>
        <dbReference type="SAM" id="MobiDB-lite"/>
    </source>
</evidence>
<evidence type="ECO:0000256" key="1">
    <source>
        <dbReference type="SAM" id="Coils"/>
    </source>
</evidence>
<feature type="coiled-coil region" evidence="1">
    <location>
        <begin position="146"/>
        <end position="201"/>
    </location>
</feature>
<proteinExistence type="predicted"/>
<reference evidence="3" key="1">
    <citation type="submission" date="2023-10" db="EMBL/GenBank/DDBJ databases">
        <authorList>
            <person name="Chen Y."/>
            <person name="Shah S."/>
            <person name="Dougan E. K."/>
            <person name="Thang M."/>
            <person name="Chan C."/>
        </authorList>
    </citation>
    <scope>NUCLEOTIDE SEQUENCE [LARGE SCALE GENOMIC DNA]</scope>
</reference>
<feature type="region of interest" description="Disordered" evidence="2">
    <location>
        <begin position="33"/>
        <end position="65"/>
    </location>
</feature>
<dbReference type="EMBL" id="CAUYUJ010014860">
    <property type="protein sequence ID" value="CAK0846981.1"/>
    <property type="molecule type" value="Genomic_DNA"/>
</dbReference>
<evidence type="ECO:0000313" key="3">
    <source>
        <dbReference type="EMBL" id="CAK0846981.1"/>
    </source>
</evidence>
<evidence type="ECO:0000313" key="4">
    <source>
        <dbReference type="Proteomes" id="UP001189429"/>
    </source>
</evidence>
<feature type="non-terminal residue" evidence="3">
    <location>
        <position position="204"/>
    </location>
</feature>
<comment type="caution">
    <text evidence="3">The sequence shown here is derived from an EMBL/GenBank/DDBJ whole genome shotgun (WGS) entry which is preliminary data.</text>
</comment>
<keyword evidence="1" id="KW-0175">Coiled coil</keyword>